<keyword evidence="2" id="KW-1185">Reference proteome</keyword>
<dbReference type="EMBL" id="JAFFHA010000006">
    <property type="protein sequence ID" value="KAK4654106.1"/>
    <property type="molecule type" value="Genomic_DNA"/>
</dbReference>
<dbReference type="GeneID" id="87903269"/>
<evidence type="ECO:0000313" key="1">
    <source>
        <dbReference type="EMBL" id="KAK4654106.1"/>
    </source>
</evidence>
<reference evidence="1 2" key="1">
    <citation type="journal article" date="2023" name="bioRxiv">
        <title>High-quality genome assemblies of four members of thePodospora anserinaspecies complex.</title>
        <authorList>
            <person name="Ament-Velasquez S.L."/>
            <person name="Vogan A.A."/>
            <person name="Wallerman O."/>
            <person name="Hartmann F."/>
            <person name="Gautier V."/>
            <person name="Silar P."/>
            <person name="Giraud T."/>
            <person name="Johannesson H."/>
        </authorList>
    </citation>
    <scope>NUCLEOTIDE SEQUENCE [LARGE SCALE GENOMIC DNA]</scope>
    <source>
        <strain evidence="1 2">CBS 415.72m</strain>
    </source>
</reference>
<gene>
    <name evidence="1" type="ORF">QC762_0062120</name>
</gene>
<dbReference type="Proteomes" id="UP001323405">
    <property type="component" value="Unassembled WGS sequence"/>
</dbReference>
<protein>
    <submittedName>
        <fullName evidence="1">Uncharacterized protein</fullName>
    </submittedName>
</protein>
<name>A0ABR0GEF2_9PEZI</name>
<comment type="caution">
    <text evidence="1">The sequence shown here is derived from an EMBL/GenBank/DDBJ whole genome shotgun (WGS) entry which is preliminary data.</text>
</comment>
<organism evidence="1 2">
    <name type="scientific">Podospora pseudocomata</name>
    <dbReference type="NCBI Taxonomy" id="2093779"/>
    <lineage>
        <taxon>Eukaryota</taxon>
        <taxon>Fungi</taxon>
        <taxon>Dikarya</taxon>
        <taxon>Ascomycota</taxon>
        <taxon>Pezizomycotina</taxon>
        <taxon>Sordariomycetes</taxon>
        <taxon>Sordariomycetidae</taxon>
        <taxon>Sordariales</taxon>
        <taxon>Podosporaceae</taxon>
        <taxon>Podospora</taxon>
    </lineage>
</organism>
<evidence type="ECO:0000313" key="2">
    <source>
        <dbReference type="Proteomes" id="UP001323405"/>
    </source>
</evidence>
<proteinExistence type="predicted"/>
<dbReference type="RefSeq" id="XP_062743081.1">
    <property type="nucleotide sequence ID" value="XM_062883622.1"/>
</dbReference>
<sequence length="225" mass="25168">MGWTTAFTGFVSCQSPASIVAGISYHGYPPPLCPASGGVITGTWTWLVRILGTDPKSSDSKLCVELHQIYLPLPLPIHPRRSLPVHNPMNICIAHQPSTLLPLCCPSQNQRHQTPQHNPNLIPHICFPRPRPKMALFCSEKHPPLIGTPEVLLGMHHHMRLCLVIHDRAVRQDEHQSLSHLLRHQDLTSETKHLDIPSVGSAEHYLPSLELISYLKDLVRQKRAG</sequence>
<accession>A0ABR0GEF2</accession>